<dbReference type="Proteomes" id="UP000673394">
    <property type="component" value="Unassembled WGS sequence"/>
</dbReference>
<evidence type="ECO:0000313" key="3">
    <source>
        <dbReference type="Proteomes" id="UP000673394"/>
    </source>
</evidence>
<comment type="caution">
    <text evidence="2">The sequence shown here is derived from an EMBL/GenBank/DDBJ whole genome shotgun (WGS) entry which is preliminary data.</text>
</comment>
<evidence type="ECO:0000313" key="2">
    <source>
        <dbReference type="EMBL" id="MBP3966882.1"/>
    </source>
</evidence>
<gene>
    <name evidence="2" type="ORF">I8J30_29805</name>
</gene>
<protein>
    <submittedName>
        <fullName evidence="2">DUF4446 family protein</fullName>
    </submittedName>
</protein>
<reference evidence="2 3" key="1">
    <citation type="submission" date="2021-04" db="EMBL/GenBank/DDBJ databases">
        <title>Paenibacillus sp. DLE-14 whole genome sequence.</title>
        <authorList>
            <person name="Ham Y.J."/>
        </authorList>
    </citation>
    <scope>NUCLEOTIDE SEQUENCE [LARGE SCALE GENOMIC DNA]</scope>
    <source>
        <strain evidence="2 3">DLE-14</strain>
    </source>
</reference>
<dbReference type="RefSeq" id="WP_210664071.1">
    <property type="nucleotide sequence ID" value="NZ_JAGKSP010000025.1"/>
</dbReference>
<organism evidence="2 3">
    <name type="scientific">Paenibacillus lignilyticus</name>
    <dbReference type="NCBI Taxonomy" id="1172615"/>
    <lineage>
        <taxon>Bacteria</taxon>
        <taxon>Bacillati</taxon>
        <taxon>Bacillota</taxon>
        <taxon>Bacilli</taxon>
        <taxon>Bacillales</taxon>
        <taxon>Paenibacillaceae</taxon>
        <taxon>Paenibacillus</taxon>
    </lineage>
</organism>
<proteinExistence type="predicted"/>
<keyword evidence="1" id="KW-0472">Membrane</keyword>
<keyword evidence="3" id="KW-1185">Reference proteome</keyword>
<feature type="transmembrane region" description="Helical" evidence="1">
    <location>
        <begin position="12"/>
        <end position="29"/>
    </location>
</feature>
<dbReference type="Pfam" id="PF14584">
    <property type="entry name" value="DUF4446"/>
    <property type="match status" value="1"/>
</dbReference>
<keyword evidence="1" id="KW-0812">Transmembrane</keyword>
<accession>A0ABS5CLZ7</accession>
<sequence length="165" mass="18559">MNELIERPSDWITIGLLVAVLILLVRSFVIGSKLKRLRKSYTQFMSGAGVEELESVILELKQRLSTQEEGQNKLKQSVHTLNDTLKKKKGNIGIHRYNAFAERGNDLSFSIAVIDDTEDGMVLSGIHGRENTFVYAKPVQEGQSKYPLTPEEKEAISLALQRESK</sequence>
<name>A0ABS5CLZ7_9BACL</name>
<evidence type="ECO:0000256" key="1">
    <source>
        <dbReference type="SAM" id="Phobius"/>
    </source>
</evidence>
<keyword evidence="1" id="KW-1133">Transmembrane helix</keyword>
<dbReference type="InterPro" id="IPR027981">
    <property type="entry name" value="DUF4446"/>
</dbReference>
<dbReference type="EMBL" id="JAGKSP010000025">
    <property type="protein sequence ID" value="MBP3966882.1"/>
    <property type="molecule type" value="Genomic_DNA"/>
</dbReference>